<keyword evidence="12" id="KW-1208">Phospholipid metabolism</keyword>
<evidence type="ECO:0000313" key="14">
    <source>
        <dbReference type="EMBL" id="MBC8544269.1"/>
    </source>
</evidence>
<dbReference type="PANTHER" id="PTHR12358:SF106">
    <property type="entry name" value="LIPID KINASE YEGS"/>
    <property type="match status" value="1"/>
</dbReference>
<dbReference type="EMBL" id="JACRSQ010000018">
    <property type="protein sequence ID" value="MBC8544269.1"/>
    <property type="molecule type" value="Genomic_DNA"/>
</dbReference>
<evidence type="ECO:0000256" key="4">
    <source>
        <dbReference type="ARBA" id="ARBA00022679"/>
    </source>
</evidence>
<sequence>MQEVILLYNPKAGDTYFRFELDEFIAVFNTAGYDTRIFRSRAKGDMAAYLLKADLSNVAAVFVAGGDGSINEVVNGLMNCKHKVPLGVIPAGTSNDFARSLGFPSEYEKCINLLANMQMEDVDVGCVNGRYFINVCGAGLFTNVSQTVNIDLKNLIGKMAYYLKGAGQLPSFRPFKLRVEANGEVYEDNFILFLVLNSGSAGGFKLATDAALDDGLYDFVGIRQVSLPEMTLLLVRMLKGEHLKDKSVLHLQSNHFLISSENIQDDLRESDVDGESGPLLPLEIDVKPKALSLIVNRQNLIVAE</sequence>
<evidence type="ECO:0000256" key="9">
    <source>
        <dbReference type="ARBA" id="ARBA00022842"/>
    </source>
</evidence>
<keyword evidence="8" id="KW-0067">ATP-binding</keyword>
<comment type="similarity">
    <text evidence="2">Belongs to the diacylglycerol/lipid kinase family.</text>
</comment>
<dbReference type="RefSeq" id="WP_177714634.1">
    <property type="nucleotide sequence ID" value="NZ_JACRSQ010000018.1"/>
</dbReference>
<evidence type="ECO:0000256" key="7">
    <source>
        <dbReference type="ARBA" id="ARBA00022777"/>
    </source>
</evidence>
<evidence type="ECO:0000256" key="10">
    <source>
        <dbReference type="ARBA" id="ARBA00023098"/>
    </source>
</evidence>
<dbReference type="InterPro" id="IPR005218">
    <property type="entry name" value="Diacylglycerol/lipid_kinase"/>
</dbReference>
<dbReference type="PANTHER" id="PTHR12358">
    <property type="entry name" value="SPHINGOSINE KINASE"/>
    <property type="match status" value="1"/>
</dbReference>
<evidence type="ECO:0000256" key="6">
    <source>
        <dbReference type="ARBA" id="ARBA00022741"/>
    </source>
</evidence>
<comment type="cofactor">
    <cofactor evidence="1">
        <name>Mg(2+)</name>
        <dbReference type="ChEBI" id="CHEBI:18420"/>
    </cofactor>
</comment>
<dbReference type="InterPro" id="IPR016064">
    <property type="entry name" value="NAD/diacylglycerol_kinase_sf"/>
</dbReference>
<organism evidence="14 15">
    <name type="scientific">Bianquea renquensis</name>
    <dbReference type="NCBI Taxonomy" id="2763661"/>
    <lineage>
        <taxon>Bacteria</taxon>
        <taxon>Bacillati</taxon>
        <taxon>Bacillota</taxon>
        <taxon>Clostridia</taxon>
        <taxon>Eubacteriales</taxon>
        <taxon>Bianqueaceae</taxon>
        <taxon>Bianquea</taxon>
    </lineage>
</organism>
<evidence type="ECO:0000256" key="2">
    <source>
        <dbReference type="ARBA" id="ARBA00005983"/>
    </source>
</evidence>
<dbReference type="SUPFAM" id="SSF111331">
    <property type="entry name" value="NAD kinase/diacylglycerol kinase-like"/>
    <property type="match status" value="1"/>
</dbReference>
<dbReference type="SMART" id="SM00046">
    <property type="entry name" value="DAGKc"/>
    <property type="match status" value="1"/>
</dbReference>
<dbReference type="GO" id="GO:0005886">
    <property type="term" value="C:plasma membrane"/>
    <property type="evidence" value="ECO:0007669"/>
    <property type="project" value="TreeGrafter"/>
</dbReference>
<comment type="caution">
    <text evidence="14">The sequence shown here is derived from an EMBL/GenBank/DDBJ whole genome shotgun (WGS) entry which is preliminary data.</text>
</comment>
<dbReference type="Gene3D" id="2.60.200.40">
    <property type="match status" value="1"/>
</dbReference>
<evidence type="ECO:0000313" key="15">
    <source>
        <dbReference type="Proteomes" id="UP000657006"/>
    </source>
</evidence>
<protein>
    <submittedName>
        <fullName evidence="14">YegS/Rv2252/BmrU family lipid kinase</fullName>
    </submittedName>
</protein>
<keyword evidence="10" id="KW-0443">Lipid metabolism</keyword>
<keyword evidence="15" id="KW-1185">Reference proteome</keyword>
<dbReference type="Gene3D" id="3.40.50.10330">
    <property type="entry name" value="Probable inorganic polyphosphate/atp-NAD kinase, domain 1"/>
    <property type="match status" value="1"/>
</dbReference>
<evidence type="ECO:0000256" key="12">
    <source>
        <dbReference type="ARBA" id="ARBA00023264"/>
    </source>
</evidence>
<keyword evidence="11" id="KW-0594">Phospholipid biosynthesis</keyword>
<evidence type="ECO:0000256" key="1">
    <source>
        <dbReference type="ARBA" id="ARBA00001946"/>
    </source>
</evidence>
<dbReference type="PROSITE" id="PS50146">
    <property type="entry name" value="DAGK"/>
    <property type="match status" value="1"/>
</dbReference>
<keyword evidence="4" id="KW-0808">Transferase</keyword>
<evidence type="ECO:0000256" key="8">
    <source>
        <dbReference type="ARBA" id="ARBA00022840"/>
    </source>
</evidence>
<dbReference type="Proteomes" id="UP000657006">
    <property type="component" value="Unassembled WGS sequence"/>
</dbReference>
<gene>
    <name evidence="14" type="ORF">H8730_12040</name>
</gene>
<feature type="domain" description="DAGKc" evidence="13">
    <location>
        <begin position="1"/>
        <end position="131"/>
    </location>
</feature>
<evidence type="ECO:0000256" key="5">
    <source>
        <dbReference type="ARBA" id="ARBA00022723"/>
    </source>
</evidence>
<keyword evidence="7 14" id="KW-0418">Kinase</keyword>
<dbReference type="GO" id="GO:0046872">
    <property type="term" value="F:metal ion binding"/>
    <property type="evidence" value="ECO:0007669"/>
    <property type="project" value="UniProtKB-KW"/>
</dbReference>
<dbReference type="InterPro" id="IPR045540">
    <property type="entry name" value="YegS/DAGK_C"/>
</dbReference>
<keyword evidence="6" id="KW-0547">Nucleotide-binding</keyword>
<evidence type="ECO:0000256" key="11">
    <source>
        <dbReference type="ARBA" id="ARBA00023209"/>
    </source>
</evidence>
<evidence type="ECO:0000256" key="3">
    <source>
        <dbReference type="ARBA" id="ARBA00022516"/>
    </source>
</evidence>
<dbReference type="InterPro" id="IPR001206">
    <property type="entry name" value="Diacylglycerol_kinase_cat_dom"/>
</dbReference>
<dbReference type="GO" id="GO:0004143">
    <property type="term" value="F:ATP-dependent diacylglycerol kinase activity"/>
    <property type="evidence" value="ECO:0007669"/>
    <property type="project" value="TreeGrafter"/>
</dbReference>
<keyword evidence="5" id="KW-0479">Metal-binding</keyword>
<dbReference type="AlphaFoldDB" id="A0A926DV54"/>
<proteinExistence type="inferred from homology"/>
<accession>A0A926DV54</accession>
<dbReference type="InterPro" id="IPR017438">
    <property type="entry name" value="ATP-NAD_kinase_N"/>
</dbReference>
<dbReference type="GO" id="GO:0005524">
    <property type="term" value="F:ATP binding"/>
    <property type="evidence" value="ECO:0007669"/>
    <property type="project" value="UniProtKB-KW"/>
</dbReference>
<dbReference type="GO" id="GO:0008654">
    <property type="term" value="P:phospholipid biosynthetic process"/>
    <property type="evidence" value="ECO:0007669"/>
    <property type="project" value="UniProtKB-KW"/>
</dbReference>
<reference evidence="14" key="1">
    <citation type="submission" date="2020-08" db="EMBL/GenBank/DDBJ databases">
        <title>Genome public.</title>
        <authorList>
            <person name="Liu C."/>
            <person name="Sun Q."/>
        </authorList>
    </citation>
    <scope>NUCLEOTIDE SEQUENCE</scope>
    <source>
        <strain evidence="14">NSJ-32</strain>
    </source>
</reference>
<dbReference type="Pfam" id="PF00781">
    <property type="entry name" value="DAGK_cat"/>
    <property type="match status" value="1"/>
</dbReference>
<keyword evidence="9" id="KW-0460">Magnesium</keyword>
<name>A0A926DV54_9FIRM</name>
<keyword evidence="3" id="KW-0444">Lipid biosynthesis</keyword>
<dbReference type="InterPro" id="IPR050187">
    <property type="entry name" value="Lipid_Phosphate_FormReg"/>
</dbReference>
<dbReference type="NCBIfam" id="TIGR00147">
    <property type="entry name" value="YegS/Rv2252/BmrU family lipid kinase"/>
    <property type="match status" value="1"/>
</dbReference>
<evidence type="ECO:0000259" key="13">
    <source>
        <dbReference type="PROSITE" id="PS50146"/>
    </source>
</evidence>
<dbReference type="Pfam" id="PF19279">
    <property type="entry name" value="YegS_C"/>
    <property type="match status" value="1"/>
</dbReference>